<evidence type="ECO:0000313" key="3">
    <source>
        <dbReference type="EMBL" id="KII68634.1"/>
    </source>
</evidence>
<dbReference type="GO" id="GO:0003723">
    <property type="term" value="F:RNA binding"/>
    <property type="evidence" value="ECO:0007669"/>
    <property type="project" value="UniProtKB-UniRule"/>
</dbReference>
<comment type="caution">
    <text evidence="3">The sequence shown here is derived from an EMBL/GenBank/DDBJ whole genome shotgun (WGS) entry which is preliminary data.</text>
</comment>
<dbReference type="Proteomes" id="UP000031668">
    <property type="component" value="Unassembled WGS sequence"/>
</dbReference>
<feature type="domain" description="K Homology" evidence="2">
    <location>
        <begin position="271"/>
        <end position="338"/>
    </location>
</feature>
<proteinExistence type="predicted"/>
<keyword evidence="1" id="KW-0694">RNA-binding</keyword>
<evidence type="ECO:0000259" key="2">
    <source>
        <dbReference type="SMART" id="SM00322"/>
    </source>
</evidence>
<dbReference type="PROSITE" id="PS50084">
    <property type="entry name" value="KH_TYPE_1"/>
    <property type="match status" value="1"/>
</dbReference>
<dbReference type="Pfam" id="PF00013">
    <property type="entry name" value="KH_1"/>
    <property type="match status" value="1"/>
</dbReference>
<keyword evidence="4" id="KW-1185">Reference proteome</keyword>
<dbReference type="InterPro" id="IPR004087">
    <property type="entry name" value="KH_dom"/>
</dbReference>
<gene>
    <name evidence="3" type="ORF">RF11_16158</name>
</gene>
<dbReference type="AlphaFoldDB" id="A0A0C2ITC9"/>
<dbReference type="SMART" id="SM00322">
    <property type="entry name" value="KH"/>
    <property type="match status" value="2"/>
</dbReference>
<dbReference type="EMBL" id="JWZT01002746">
    <property type="protein sequence ID" value="KII68634.1"/>
    <property type="molecule type" value="Genomic_DNA"/>
</dbReference>
<dbReference type="Gene3D" id="3.30.1370.10">
    <property type="entry name" value="K Homology domain, type 1"/>
    <property type="match status" value="2"/>
</dbReference>
<dbReference type="OrthoDB" id="10027144at2759"/>
<dbReference type="SUPFAM" id="SSF54791">
    <property type="entry name" value="Eukaryotic type KH-domain (KH-domain type I)"/>
    <property type="match status" value="2"/>
</dbReference>
<reference evidence="3 4" key="1">
    <citation type="journal article" date="2014" name="Genome Biol. Evol.">
        <title>The genome of the myxosporean Thelohanellus kitauei shows adaptations to nutrient acquisition within its fish host.</title>
        <authorList>
            <person name="Yang Y."/>
            <person name="Xiong J."/>
            <person name="Zhou Z."/>
            <person name="Huo F."/>
            <person name="Miao W."/>
            <person name="Ran C."/>
            <person name="Liu Y."/>
            <person name="Zhang J."/>
            <person name="Feng J."/>
            <person name="Wang M."/>
            <person name="Wang M."/>
            <person name="Wang L."/>
            <person name="Yao B."/>
        </authorList>
    </citation>
    <scope>NUCLEOTIDE SEQUENCE [LARGE SCALE GENOMIC DNA]</scope>
    <source>
        <strain evidence="3">Wuqing</strain>
    </source>
</reference>
<dbReference type="InterPro" id="IPR036612">
    <property type="entry name" value="KH_dom_type_1_sf"/>
</dbReference>
<evidence type="ECO:0000313" key="4">
    <source>
        <dbReference type="Proteomes" id="UP000031668"/>
    </source>
</evidence>
<sequence length="468" mass="53377">MTKSDDIKIIFSSNCKKDEEEYILVIGHSDSVVQTIKSINEAITYLQNCLQKTIMIKADMKGDFLKKLGGCDSLVVQISRKYNVSIHIDEKLQENNCYRMKVFGCKKEVDEATQYINNMISTLQERIEAKLNIPMPTFSYVDRNLRQLLRETEAKLNVALSVSRNVFDALKTGKFEGNCEITIKGKHSDVAAAKDALKEWRIESVHHPLPNCVQRYLFSHRSPKLNHLVHRIRVDVDLGCQRNPPADFIIITGLNPAVDRAIKYIEDVSESDFKVQLQVDPKYYRRLIGKGGSSIKDFNLHNNVEVLIPKPTQGDVISIFGSKTNCLRALEKIKALVSIWETTVEKEFEIDSSINSKFCGPQNGRLRETAKRFDVHVSDPRVVDFSDSKRIIIVSGLKDNVEQFINYLKAEINSFLNPIEDEYNYYIIPQNKIEIKIGEISVGSPVSQKKTKKNLVTSSRSSLLHEKY</sequence>
<evidence type="ECO:0000256" key="1">
    <source>
        <dbReference type="PROSITE-ProRule" id="PRU00117"/>
    </source>
</evidence>
<protein>
    <submittedName>
        <fullName evidence="3">Vigilin</fullName>
    </submittedName>
</protein>
<name>A0A0C2ITC9_THEKT</name>
<feature type="domain" description="K Homology" evidence="2">
    <location>
        <begin position="342"/>
        <end position="413"/>
    </location>
</feature>
<organism evidence="3 4">
    <name type="scientific">Thelohanellus kitauei</name>
    <name type="common">Myxosporean</name>
    <dbReference type="NCBI Taxonomy" id="669202"/>
    <lineage>
        <taxon>Eukaryota</taxon>
        <taxon>Metazoa</taxon>
        <taxon>Cnidaria</taxon>
        <taxon>Myxozoa</taxon>
        <taxon>Myxosporea</taxon>
        <taxon>Bivalvulida</taxon>
        <taxon>Platysporina</taxon>
        <taxon>Myxobolidae</taxon>
        <taxon>Thelohanellus</taxon>
    </lineage>
</organism>
<dbReference type="InterPro" id="IPR004088">
    <property type="entry name" value="KH_dom_type_1"/>
</dbReference>
<accession>A0A0C2ITC9</accession>